<dbReference type="GeneID" id="93460014"/>
<evidence type="ECO:0000313" key="4">
    <source>
        <dbReference type="Proteomes" id="UP000000757"/>
    </source>
</evidence>
<keyword evidence="2" id="KW-0472">Membrane</keyword>
<organism evidence="3 4">
    <name type="scientific">Mycolicibacterium smegmatis (strain ATCC 700084 / mc(2)155)</name>
    <name type="common">Mycobacterium smegmatis</name>
    <dbReference type="NCBI Taxonomy" id="246196"/>
    <lineage>
        <taxon>Bacteria</taxon>
        <taxon>Bacillati</taxon>
        <taxon>Actinomycetota</taxon>
        <taxon>Actinomycetes</taxon>
        <taxon>Mycobacteriales</taxon>
        <taxon>Mycobacteriaceae</taxon>
        <taxon>Mycolicibacterium</taxon>
    </lineage>
</organism>
<dbReference type="OrthoDB" id="4706329at2"/>
<keyword evidence="2" id="KW-1133">Transmembrane helix</keyword>
<evidence type="ECO:0000313" key="3">
    <source>
        <dbReference type="EMBL" id="ABK71782.1"/>
    </source>
</evidence>
<dbReference type="KEGG" id="msm:MSMEG_5362"/>
<reference evidence="3 4" key="1">
    <citation type="submission" date="2006-10" db="EMBL/GenBank/DDBJ databases">
        <authorList>
            <person name="Fleischmann R.D."/>
            <person name="Dodson R.J."/>
            <person name="Haft D.H."/>
            <person name="Merkel J.S."/>
            <person name="Nelson W.C."/>
            <person name="Fraser C.M."/>
        </authorList>
    </citation>
    <scope>NUCLEOTIDE SEQUENCE [LARGE SCALE GENOMIC DNA]</scope>
    <source>
        <strain evidence="4">ATCC 700084 / mc(2)155</strain>
    </source>
</reference>
<dbReference type="RefSeq" id="WP_011730488.1">
    <property type="nucleotide sequence ID" value="NC_008596.1"/>
</dbReference>
<dbReference type="PATRIC" id="fig|246196.19.peg.5229"/>
<dbReference type="EMBL" id="CP000480">
    <property type="protein sequence ID" value="ABK71782.1"/>
    <property type="molecule type" value="Genomic_DNA"/>
</dbReference>
<feature type="compositionally biased region" description="Low complexity" evidence="1">
    <location>
        <begin position="23"/>
        <end position="35"/>
    </location>
</feature>
<feature type="transmembrane region" description="Helical" evidence="2">
    <location>
        <begin position="100"/>
        <end position="120"/>
    </location>
</feature>
<feature type="compositionally biased region" description="Polar residues" evidence="1">
    <location>
        <begin position="241"/>
        <end position="254"/>
    </location>
</feature>
<sequence length="254" mass="26614">MTDVANVTADSAPEANEDTSSPVESGTTSVGEETTAPVTAPSGRRTWSMPKSPISREQADQAGRAALAAGSAVGRFLAEVARYIARAVAQCGRAVEAVPVALRLFVFAAVVMLLGIVGAIASNDALGLLCTVVVIPLCAATLGVLGQRWYSGLGDQPARPSSEEIAAQPDLQRSVEYVDKKLAVTLTAMGTERHQQAVISLFQAKTALELTLGTEQDSATFLEMPMPADDHPLRPRIRVGSKSQLRESNSLAAS</sequence>
<evidence type="ECO:0000256" key="2">
    <source>
        <dbReference type="SAM" id="Phobius"/>
    </source>
</evidence>
<name>A0R368_MYCS2</name>
<dbReference type="KEGG" id="msb:LJ00_26500"/>
<evidence type="ECO:0000256" key="1">
    <source>
        <dbReference type="SAM" id="MobiDB-lite"/>
    </source>
</evidence>
<dbReference type="Proteomes" id="UP000000757">
    <property type="component" value="Chromosome"/>
</dbReference>
<dbReference type="AlphaFoldDB" id="A0R368"/>
<keyword evidence="2" id="KW-0812">Transmembrane</keyword>
<gene>
    <name evidence="3" type="ordered locus">MSMEG_5362</name>
</gene>
<accession>A0R368</accession>
<keyword evidence="4" id="KW-1185">Reference proteome</keyword>
<feature type="region of interest" description="Disordered" evidence="1">
    <location>
        <begin position="1"/>
        <end position="55"/>
    </location>
</feature>
<proteinExistence type="predicted"/>
<dbReference type="PaxDb" id="246196-MSMEI_5215"/>
<feature type="region of interest" description="Disordered" evidence="1">
    <location>
        <begin position="225"/>
        <end position="254"/>
    </location>
</feature>
<protein>
    <recommendedName>
        <fullName evidence="5">Transmembrane protein</fullName>
    </recommendedName>
</protein>
<feature type="transmembrane region" description="Helical" evidence="2">
    <location>
        <begin position="126"/>
        <end position="145"/>
    </location>
</feature>
<evidence type="ECO:0008006" key="5">
    <source>
        <dbReference type="Google" id="ProtNLM"/>
    </source>
</evidence>
<dbReference type="eggNOG" id="ENOG5031HW8">
    <property type="taxonomic scope" value="Bacteria"/>
</dbReference>